<evidence type="ECO:0000313" key="2">
    <source>
        <dbReference type="Proteomes" id="UP001345963"/>
    </source>
</evidence>
<proteinExistence type="predicted"/>
<evidence type="ECO:0000313" key="1">
    <source>
        <dbReference type="EMBL" id="MED6262769.1"/>
    </source>
</evidence>
<keyword evidence="1" id="KW-0436">Ligase</keyword>
<dbReference type="Proteomes" id="UP001345963">
    <property type="component" value="Unassembled WGS sequence"/>
</dbReference>
<dbReference type="Pfam" id="PF19302">
    <property type="entry name" value="DUF5915"/>
    <property type="match status" value="1"/>
</dbReference>
<reference evidence="1 2" key="1">
    <citation type="submission" date="2021-07" db="EMBL/GenBank/DDBJ databases">
        <authorList>
            <person name="Palmer J.M."/>
        </authorList>
    </citation>
    <scope>NUCLEOTIDE SEQUENCE [LARGE SCALE GENOMIC DNA]</scope>
    <source>
        <strain evidence="1 2">AT_MEX2019</strain>
        <tissue evidence="1">Muscle</tissue>
    </source>
</reference>
<organism evidence="1 2">
    <name type="scientific">Ataeniobius toweri</name>
    <dbReference type="NCBI Taxonomy" id="208326"/>
    <lineage>
        <taxon>Eukaryota</taxon>
        <taxon>Metazoa</taxon>
        <taxon>Chordata</taxon>
        <taxon>Craniata</taxon>
        <taxon>Vertebrata</taxon>
        <taxon>Euteleostomi</taxon>
        <taxon>Actinopterygii</taxon>
        <taxon>Neopterygii</taxon>
        <taxon>Teleostei</taxon>
        <taxon>Neoteleostei</taxon>
        <taxon>Acanthomorphata</taxon>
        <taxon>Ovalentaria</taxon>
        <taxon>Atherinomorphae</taxon>
        <taxon>Cyprinodontiformes</taxon>
        <taxon>Goodeidae</taxon>
        <taxon>Ataeniobius</taxon>
    </lineage>
</organism>
<dbReference type="PANTHER" id="PTHR42780">
    <property type="entry name" value="SOLEUCYL-TRNA SYNTHETASE"/>
    <property type="match status" value="1"/>
</dbReference>
<dbReference type="EMBL" id="JAHUTI010094447">
    <property type="protein sequence ID" value="MED6262769.1"/>
    <property type="molecule type" value="Genomic_DNA"/>
</dbReference>
<protein>
    <submittedName>
        <fullName evidence="1">Isoleucine--tRNA ligase, cytoplasmic</fullName>
    </submittedName>
</protein>
<sequence>YPLKEVVVIHQDPEALKDIQSLQKYILEELNVRQLTLSADKDKYGIRLRAEPDHMVLGKRLKGAFKAVTASIKELTSEQLEAFQKTEKIK</sequence>
<name>A0ABU7CLQ4_9TELE</name>
<dbReference type="PANTHER" id="PTHR42780:SF1">
    <property type="entry name" value="ISOLEUCINE--TRNA LIGASE, CYTOPLASMIC"/>
    <property type="match status" value="1"/>
</dbReference>
<feature type="non-terminal residue" evidence="1">
    <location>
        <position position="1"/>
    </location>
</feature>
<dbReference type="InterPro" id="IPR009080">
    <property type="entry name" value="tRNAsynth_Ia_anticodon-bd"/>
</dbReference>
<dbReference type="SUPFAM" id="SSF47323">
    <property type="entry name" value="Anticodon-binding domain of a subclass of class I aminoacyl-tRNA synthetases"/>
    <property type="match status" value="1"/>
</dbReference>
<accession>A0ABU7CLQ4</accession>
<gene>
    <name evidence="1" type="primary">IARS1_3</name>
    <name evidence="1" type="ORF">ATANTOWER_025572</name>
</gene>
<dbReference type="InterPro" id="IPR023586">
    <property type="entry name" value="Ile-tRNA-ligase_type2"/>
</dbReference>
<comment type="caution">
    <text evidence="1">The sequence shown here is derived from an EMBL/GenBank/DDBJ whole genome shotgun (WGS) entry which is preliminary data.</text>
</comment>
<dbReference type="GO" id="GO:0016874">
    <property type="term" value="F:ligase activity"/>
    <property type="evidence" value="ECO:0007669"/>
    <property type="project" value="UniProtKB-KW"/>
</dbReference>
<keyword evidence="2" id="KW-1185">Reference proteome</keyword>